<evidence type="ECO:0000256" key="5">
    <source>
        <dbReference type="ARBA" id="ARBA00017322"/>
    </source>
</evidence>
<keyword evidence="10" id="KW-0479">Metal-binding</keyword>
<evidence type="ECO:0000313" key="22">
    <source>
        <dbReference type="Proteomes" id="UP001332192"/>
    </source>
</evidence>
<evidence type="ECO:0000256" key="15">
    <source>
        <dbReference type="ARBA" id="ARBA00023012"/>
    </source>
</evidence>
<evidence type="ECO:0000256" key="16">
    <source>
        <dbReference type="ARBA" id="ARBA00023014"/>
    </source>
</evidence>
<dbReference type="InterPro" id="IPR011712">
    <property type="entry name" value="Sig_transdc_His_kin_sub3_dim/P"/>
</dbReference>
<dbReference type="SMART" id="SM00387">
    <property type="entry name" value="HATPase_c"/>
    <property type="match status" value="1"/>
</dbReference>
<accession>A0ABZ1BUA7</accession>
<dbReference type="InterPro" id="IPR003594">
    <property type="entry name" value="HATPase_dom"/>
</dbReference>
<evidence type="ECO:0000256" key="8">
    <source>
        <dbReference type="ARBA" id="ARBA00022553"/>
    </source>
</evidence>
<dbReference type="PRINTS" id="PR00344">
    <property type="entry name" value="BCTRLSENSOR"/>
</dbReference>
<keyword evidence="16" id="KW-0411">Iron-sulfur</keyword>
<dbReference type="RefSeq" id="WP_324715663.1">
    <property type="nucleotide sequence ID" value="NZ_CP141615.1"/>
</dbReference>
<keyword evidence="9" id="KW-0808">Transferase</keyword>
<keyword evidence="19" id="KW-0472">Membrane</keyword>
<comment type="catalytic activity">
    <reaction evidence="1">
        <text>ATP + protein L-histidine = ADP + protein N-phospho-L-histidine.</text>
        <dbReference type="EC" id="2.7.13.3"/>
    </reaction>
</comment>
<dbReference type="GO" id="GO:0016301">
    <property type="term" value="F:kinase activity"/>
    <property type="evidence" value="ECO:0007669"/>
    <property type="project" value="UniProtKB-KW"/>
</dbReference>
<keyword evidence="14" id="KW-0408">Iron</keyword>
<dbReference type="EMBL" id="CP141615">
    <property type="protein sequence ID" value="WRP16391.1"/>
    <property type="molecule type" value="Genomic_DNA"/>
</dbReference>
<keyword evidence="15" id="KW-0902">Two-component regulatory system</keyword>
<dbReference type="Pfam" id="PF07730">
    <property type="entry name" value="HisKA_3"/>
    <property type="match status" value="1"/>
</dbReference>
<proteinExistence type="predicted"/>
<evidence type="ECO:0000256" key="6">
    <source>
        <dbReference type="ARBA" id="ARBA00022485"/>
    </source>
</evidence>
<keyword evidence="7" id="KW-0963">Cytoplasm</keyword>
<evidence type="ECO:0000256" key="18">
    <source>
        <dbReference type="ARBA" id="ARBA00030800"/>
    </source>
</evidence>
<feature type="domain" description="Histidine kinase" evidence="20">
    <location>
        <begin position="275"/>
        <end position="472"/>
    </location>
</feature>
<dbReference type="InterPro" id="IPR036890">
    <property type="entry name" value="HATPase_C_sf"/>
</dbReference>
<evidence type="ECO:0000256" key="17">
    <source>
        <dbReference type="ARBA" id="ARBA00024827"/>
    </source>
</evidence>
<comment type="subcellular location">
    <subcellularLocation>
        <location evidence="3">Cytoplasm</location>
    </subcellularLocation>
</comment>
<dbReference type="Proteomes" id="UP001332192">
    <property type="component" value="Chromosome"/>
</dbReference>
<keyword evidence="19" id="KW-0812">Transmembrane</keyword>
<evidence type="ECO:0000256" key="4">
    <source>
        <dbReference type="ARBA" id="ARBA00012438"/>
    </source>
</evidence>
<feature type="transmembrane region" description="Helical" evidence="19">
    <location>
        <begin position="47"/>
        <end position="67"/>
    </location>
</feature>
<evidence type="ECO:0000256" key="14">
    <source>
        <dbReference type="ARBA" id="ARBA00023004"/>
    </source>
</evidence>
<keyword evidence="6" id="KW-0004">4Fe-4S</keyword>
<feature type="transmembrane region" description="Helical" evidence="19">
    <location>
        <begin position="152"/>
        <end position="170"/>
    </location>
</feature>
<evidence type="ECO:0000256" key="19">
    <source>
        <dbReference type="SAM" id="Phobius"/>
    </source>
</evidence>
<dbReference type="PANTHER" id="PTHR24421:SF10">
    <property type="entry name" value="NITRATE_NITRITE SENSOR PROTEIN NARQ"/>
    <property type="match status" value="1"/>
</dbReference>
<gene>
    <name evidence="21" type="ORF">U7230_09810</name>
</gene>
<feature type="transmembrane region" description="Helical" evidence="19">
    <location>
        <begin position="14"/>
        <end position="35"/>
    </location>
</feature>
<dbReference type="PROSITE" id="PS50109">
    <property type="entry name" value="HIS_KIN"/>
    <property type="match status" value="1"/>
</dbReference>
<dbReference type="InterPro" id="IPR005467">
    <property type="entry name" value="His_kinase_dom"/>
</dbReference>
<keyword evidence="11" id="KW-0547">Nucleotide-binding</keyword>
<evidence type="ECO:0000256" key="13">
    <source>
        <dbReference type="ARBA" id="ARBA00022840"/>
    </source>
</evidence>
<feature type="transmembrane region" description="Helical" evidence="19">
    <location>
        <begin position="118"/>
        <end position="140"/>
    </location>
</feature>
<keyword evidence="12 21" id="KW-0418">Kinase</keyword>
<dbReference type="InterPro" id="IPR004358">
    <property type="entry name" value="Sig_transdc_His_kin-like_C"/>
</dbReference>
<evidence type="ECO:0000256" key="10">
    <source>
        <dbReference type="ARBA" id="ARBA00022723"/>
    </source>
</evidence>
<dbReference type="SUPFAM" id="SSF55874">
    <property type="entry name" value="ATPase domain of HSP90 chaperone/DNA topoisomerase II/histidine kinase"/>
    <property type="match status" value="1"/>
</dbReference>
<keyword evidence="13" id="KW-0067">ATP-binding</keyword>
<evidence type="ECO:0000256" key="3">
    <source>
        <dbReference type="ARBA" id="ARBA00004496"/>
    </source>
</evidence>
<keyword evidence="8" id="KW-0597">Phosphoprotein</keyword>
<evidence type="ECO:0000259" key="20">
    <source>
        <dbReference type="PROSITE" id="PS50109"/>
    </source>
</evidence>
<evidence type="ECO:0000256" key="7">
    <source>
        <dbReference type="ARBA" id="ARBA00022490"/>
    </source>
</evidence>
<dbReference type="InterPro" id="IPR050482">
    <property type="entry name" value="Sensor_HK_TwoCompSys"/>
</dbReference>
<dbReference type="PANTHER" id="PTHR24421">
    <property type="entry name" value="NITRATE/NITRITE SENSOR PROTEIN NARX-RELATED"/>
    <property type="match status" value="1"/>
</dbReference>
<evidence type="ECO:0000256" key="9">
    <source>
        <dbReference type="ARBA" id="ARBA00022679"/>
    </source>
</evidence>
<sequence>MKESVIEFFRANAVVVQFAYGLAFFAMGLAIALESRRPSQLRMARHLPLLGTFGILQALASWGQVFIPIQRTYTPPAIVVTLQALHALLTALTFSFLMAFGARLLADGDPKLRLLAHLPLLLTTVWGVSFFFYPVVMLPASYEHWLVVSEAWSRYILAFPGAVLVAVALARQFDELRVAGMGHLVRRLQWAIVSFGAYAVAAGLIVPNAGFFPSNRLNSEQFLQVTGLPVEGVRALTGLGMAYFMIRVMEMFDIEAAQRLEEVRRMRAILAERDRIARELHDGVIQSLYALGLGMQNARYAMESTPEASRRLLDELLARVNGIIQDVRGYIMDLRLPGETALTLAQKLSAVAGEASRVYHLPVHLEIGSIDEKALPPAVANELSQVVKEAVSNAARHGQPRQVRVGVHESEGELVLYVQDDGRGFDPGQAGDRQGWGLVNMRRRAELLGGEFDIDSRPGEGTTVMVRIPLRAPSERAPVEGQRISA</sequence>
<comment type="cofactor">
    <cofactor evidence="2">
        <name>[4Fe-4S] cluster</name>
        <dbReference type="ChEBI" id="CHEBI:49883"/>
    </cofactor>
</comment>
<organism evidence="21 22">
    <name type="scientific">Carboxydichorda subterranea</name>
    <dbReference type="NCBI Taxonomy" id="3109565"/>
    <lineage>
        <taxon>Bacteria</taxon>
        <taxon>Bacillati</taxon>
        <taxon>Bacillota</taxon>
        <taxon>Limnochordia</taxon>
        <taxon>Limnochordales</taxon>
        <taxon>Geochordaceae</taxon>
        <taxon>Carboxydichorda</taxon>
    </lineage>
</organism>
<comment type="function">
    <text evidence="17">Member of the two-component regulatory system NreB/NreC involved in the control of dissimilatory nitrate/nitrite reduction in response to oxygen. NreB functions as a direct oxygen sensor histidine kinase which is autophosphorylated, in the absence of oxygen, probably at the conserved histidine residue, and transfers its phosphate group probably to a conserved aspartate residue of NreC. NreB/NreC activates the expression of the nitrate (narGHJI) and nitrite (nir) reductase operons, as well as the putative nitrate transporter gene narT.</text>
</comment>
<evidence type="ECO:0000256" key="11">
    <source>
        <dbReference type="ARBA" id="ARBA00022741"/>
    </source>
</evidence>
<dbReference type="EC" id="2.7.13.3" evidence="4"/>
<dbReference type="Gene3D" id="3.30.565.10">
    <property type="entry name" value="Histidine kinase-like ATPase, C-terminal domain"/>
    <property type="match status" value="1"/>
</dbReference>
<evidence type="ECO:0000256" key="1">
    <source>
        <dbReference type="ARBA" id="ARBA00000085"/>
    </source>
</evidence>
<dbReference type="CDD" id="cd16917">
    <property type="entry name" value="HATPase_UhpB-NarQ-NarX-like"/>
    <property type="match status" value="1"/>
</dbReference>
<dbReference type="Pfam" id="PF02518">
    <property type="entry name" value="HATPase_c"/>
    <property type="match status" value="1"/>
</dbReference>
<feature type="transmembrane region" description="Helical" evidence="19">
    <location>
        <begin position="87"/>
        <end position="106"/>
    </location>
</feature>
<name>A0ABZ1BUA7_9FIRM</name>
<keyword evidence="19" id="KW-1133">Transmembrane helix</keyword>
<evidence type="ECO:0000256" key="12">
    <source>
        <dbReference type="ARBA" id="ARBA00022777"/>
    </source>
</evidence>
<evidence type="ECO:0000313" key="21">
    <source>
        <dbReference type="EMBL" id="WRP16391.1"/>
    </source>
</evidence>
<evidence type="ECO:0000256" key="2">
    <source>
        <dbReference type="ARBA" id="ARBA00001966"/>
    </source>
</evidence>
<dbReference type="Gene3D" id="1.20.5.1930">
    <property type="match status" value="1"/>
</dbReference>
<feature type="transmembrane region" description="Helical" evidence="19">
    <location>
        <begin position="190"/>
        <end position="212"/>
    </location>
</feature>
<keyword evidence="22" id="KW-1185">Reference proteome</keyword>
<reference evidence="21 22" key="1">
    <citation type="journal article" date="2024" name="Front. Microbiol.">
        <title>Novel thermophilic genera Geochorda gen. nov. and Carboxydochorda gen. nov. from the deep terrestrial subsurface reveal the ecophysiological diversity in the class Limnochordia.</title>
        <authorList>
            <person name="Karnachuk O.V."/>
            <person name="Lukina A.P."/>
            <person name="Avakyan M.R."/>
            <person name="Kadnikov V.V."/>
            <person name="Begmatov S."/>
            <person name="Beletsky A.V."/>
            <person name="Vlasova K.G."/>
            <person name="Novikov A.A."/>
            <person name="Shcherbakova V.A."/>
            <person name="Mardanov A.V."/>
            <person name="Ravin N.V."/>
        </authorList>
    </citation>
    <scope>NUCLEOTIDE SEQUENCE [LARGE SCALE GENOMIC DNA]</scope>
    <source>
        <strain evidence="21 22">L945</strain>
    </source>
</reference>
<protein>
    <recommendedName>
        <fullName evidence="5">Oxygen sensor histidine kinase NreB</fullName>
        <ecNumber evidence="4">2.7.13.3</ecNumber>
    </recommendedName>
    <alternativeName>
        <fullName evidence="18">Nitrogen regulation protein B</fullName>
    </alternativeName>
</protein>